<evidence type="ECO:0000256" key="7">
    <source>
        <dbReference type="ARBA" id="ARBA00023136"/>
    </source>
</evidence>
<proteinExistence type="inferred from homology"/>
<dbReference type="PANTHER" id="PTHR21716:SF53">
    <property type="entry name" value="PERMEASE PERM-RELATED"/>
    <property type="match status" value="1"/>
</dbReference>
<feature type="transmembrane region" description="Helical" evidence="8">
    <location>
        <begin position="31"/>
        <end position="51"/>
    </location>
</feature>
<comment type="similarity">
    <text evidence="2">Belongs to the autoinducer-2 exporter (AI-2E) (TC 2.A.86) family.</text>
</comment>
<keyword evidence="6 8" id="KW-1133">Transmembrane helix</keyword>
<organism evidence="9">
    <name type="scientific">freshwater metagenome</name>
    <dbReference type="NCBI Taxonomy" id="449393"/>
    <lineage>
        <taxon>unclassified sequences</taxon>
        <taxon>metagenomes</taxon>
        <taxon>ecological metagenomes</taxon>
    </lineage>
</organism>
<sequence>MATSNSSDNSKQQSTHQYGEVGAPFSRSHPFYFGFIGALGALVAITMAQALASASQVFVLIVISLFFAMGLNPAIEFLRGRGLSRALAVIVMLFSVLSFVTLFSLLIIPPIITQSNQLISSAPELINQLKSNPTFAHLNDQYGFLDTLQERVTLWVKDGKFVLTAFGGIVGVGKVVLNGAFAALTILILTLYFMASLPQITKIAYRIAPASRRDRIAKISDAIIARIGTFVGSQVLVAFLAAVFIGLLSFALGLPYAISLGMLIFVCALIPLVGHFIGAAVVTLVAFAQSPTRGLIALIAYIAYQQIENYMIVPRIMKRNLAIPGLVTIIAALVGTSLLGLVGALLAVPIAAAVLLIIDEVVLPRAEQK</sequence>
<protein>
    <submittedName>
        <fullName evidence="9">Unannotated protein</fullName>
    </submittedName>
</protein>
<reference evidence="9" key="1">
    <citation type="submission" date="2020-05" db="EMBL/GenBank/DDBJ databases">
        <authorList>
            <person name="Chiriac C."/>
            <person name="Salcher M."/>
            <person name="Ghai R."/>
            <person name="Kavagutti S V."/>
        </authorList>
    </citation>
    <scope>NUCLEOTIDE SEQUENCE</scope>
</reference>
<dbReference type="GO" id="GO:0005886">
    <property type="term" value="C:plasma membrane"/>
    <property type="evidence" value="ECO:0007669"/>
    <property type="project" value="UniProtKB-SubCell"/>
</dbReference>
<dbReference type="InterPro" id="IPR002549">
    <property type="entry name" value="AI-2E-like"/>
</dbReference>
<keyword evidence="4" id="KW-1003">Cell membrane</keyword>
<feature type="transmembrane region" description="Helical" evidence="8">
    <location>
        <begin position="345"/>
        <end position="363"/>
    </location>
</feature>
<evidence type="ECO:0000256" key="5">
    <source>
        <dbReference type="ARBA" id="ARBA00022692"/>
    </source>
</evidence>
<dbReference type="Pfam" id="PF01594">
    <property type="entry name" value="AI-2E_transport"/>
    <property type="match status" value="1"/>
</dbReference>
<dbReference type="EMBL" id="CAEZSV010000050">
    <property type="protein sequence ID" value="CAB4550203.1"/>
    <property type="molecule type" value="Genomic_DNA"/>
</dbReference>
<feature type="transmembrane region" description="Helical" evidence="8">
    <location>
        <begin position="57"/>
        <end position="75"/>
    </location>
</feature>
<dbReference type="GO" id="GO:0055085">
    <property type="term" value="P:transmembrane transport"/>
    <property type="evidence" value="ECO:0007669"/>
    <property type="project" value="TreeGrafter"/>
</dbReference>
<evidence type="ECO:0000313" key="9">
    <source>
        <dbReference type="EMBL" id="CAB4550203.1"/>
    </source>
</evidence>
<accession>A0A6J6CJ83</accession>
<evidence type="ECO:0000256" key="1">
    <source>
        <dbReference type="ARBA" id="ARBA00004651"/>
    </source>
</evidence>
<feature type="transmembrane region" description="Helical" evidence="8">
    <location>
        <begin position="87"/>
        <end position="112"/>
    </location>
</feature>
<keyword evidence="5 8" id="KW-0812">Transmembrane</keyword>
<keyword evidence="3" id="KW-0813">Transport</keyword>
<gene>
    <name evidence="9" type="ORF">UFOPK1506_00396</name>
</gene>
<evidence type="ECO:0000256" key="8">
    <source>
        <dbReference type="SAM" id="Phobius"/>
    </source>
</evidence>
<evidence type="ECO:0000256" key="4">
    <source>
        <dbReference type="ARBA" id="ARBA00022475"/>
    </source>
</evidence>
<evidence type="ECO:0000256" key="3">
    <source>
        <dbReference type="ARBA" id="ARBA00022448"/>
    </source>
</evidence>
<dbReference type="AlphaFoldDB" id="A0A6J6CJ83"/>
<evidence type="ECO:0000256" key="2">
    <source>
        <dbReference type="ARBA" id="ARBA00009773"/>
    </source>
</evidence>
<keyword evidence="7 8" id="KW-0472">Membrane</keyword>
<name>A0A6J6CJ83_9ZZZZ</name>
<evidence type="ECO:0000256" key="6">
    <source>
        <dbReference type="ARBA" id="ARBA00022989"/>
    </source>
</evidence>
<comment type="subcellular location">
    <subcellularLocation>
        <location evidence="1">Cell membrane</location>
        <topology evidence="1">Multi-pass membrane protein</topology>
    </subcellularLocation>
</comment>
<feature type="transmembrane region" description="Helical" evidence="8">
    <location>
        <begin position="263"/>
        <end position="288"/>
    </location>
</feature>
<dbReference type="PANTHER" id="PTHR21716">
    <property type="entry name" value="TRANSMEMBRANE PROTEIN"/>
    <property type="match status" value="1"/>
</dbReference>
<feature type="transmembrane region" description="Helical" evidence="8">
    <location>
        <begin position="175"/>
        <end position="195"/>
    </location>
</feature>